<evidence type="ECO:0000256" key="11">
    <source>
        <dbReference type="SAM" id="Phobius"/>
    </source>
</evidence>
<evidence type="ECO:0000256" key="1">
    <source>
        <dbReference type="ARBA" id="ARBA00004533"/>
    </source>
</evidence>
<comment type="similarity">
    <text evidence="2">Belongs to the GSP N family.</text>
</comment>
<reference evidence="12 13" key="1">
    <citation type="journal article" date="2013" name="Genome Announc.">
        <title>Genome Sequence of Thalassolituus oleivorans MIL-1 (DSM 14913T).</title>
        <authorList>
            <person name="Golyshin P.N."/>
            <person name="Werner J."/>
            <person name="Chernikova T.N."/>
            <person name="Tran H."/>
            <person name="Ferrer M."/>
            <person name="Yakimov M.M."/>
            <person name="Teeling H."/>
            <person name="Golyshina O.V."/>
        </authorList>
    </citation>
    <scope>NUCLEOTIDE SEQUENCE [LARGE SCALE GENOMIC DNA]</scope>
    <source>
        <strain evidence="12 13">MIL-1</strain>
    </source>
</reference>
<comment type="subcellular location">
    <subcellularLocation>
        <location evidence="1">Cell inner membrane</location>
    </subcellularLocation>
</comment>
<dbReference type="GO" id="GO:0015627">
    <property type="term" value="C:type II protein secretion system complex"/>
    <property type="evidence" value="ECO:0007669"/>
    <property type="project" value="InterPro"/>
</dbReference>
<proteinExistence type="inferred from homology"/>
<keyword evidence="5" id="KW-1003">Cell membrane</keyword>
<dbReference type="eggNOG" id="ENOG5032Z2H">
    <property type="taxonomic scope" value="Bacteria"/>
</dbReference>
<evidence type="ECO:0000256" key="4">
    <source>
        <dbReference type="ARBA" id="ARBA00022448"/>
    </source>
</evidence>
<evidence type="ECO:0000256" key="5">
    <source>
        <dbReference type="ARBA" id="ARBA00022475"/>
    </source>
</evidence>
<evidence type="ECO:0000313" key="13">
    <source>
        <dbReference type="Proteomes" id="UP000011866"/>
    </source>
</evidence>
<evidence type="ECO:0000313" key="12">
    <source>
        <dbReference type="EMBL" id="CCU71046.1"/>
    </source>
</evidence>
<dbReference type="EMBL" id="HF680312">
    <property type="protein sequence ID" value="CCU71046.1"/>
    <property type="molecule type" value="Genomic_DNA"/>
</dbReference>
<dbReference type="HOGENOM" id="CLU_093490_0_0_6"/>
<keyword evidence="7 11" id="KW-0812">Transmembrane</keyword>
<dbReference type="Pfam" id="PF01203">
    <property type="entry name" value="T2SSN"/>
    <property type="match status" value="1"/>
</dbReference>
<organism evidence="12 13">
    <name type="scientific">Thalassolituus oleivorans MIL-1</name>
    <dbReference type="NCBI Taxonomy" id="1298593"/>
    <lineage>
        <taxon>Bacteria</taxon>
        <taxon>Pseudomonadati</taxon>
        <taxon>Pseudomonadota</taxon>
        <taxon>Gammaproteobacteria</taxon>
        <taxon>Oceanospirillales</taxon>
        <taxon>Oceanospirillaceae</taxon>
        <taxon>Thalassolituus</taxon>
    </lineage>
</organism>
<keyword evidence="9 11" id="KW-0472">Membrane</keyword>
<evidence type="ECO:0000256" key="2">
    <source>
        <dbReference type="ARBA" id="ARBA00007208"/>
    </source>
</evidence>
<keyword evidence="13" id="KW-1185">Reference proteome</keyword>
<dbReference type="InterPro" id="IPR022792">
    <property type="entry name" value="T2SS_protein-GspN"/>
</dbReference>
<evidence type="ECO:0000256" key="3">
    <source>
        <dbReference type="ARBA" id="ARBA00021563"/>
    </source>
</evidence>
<evidence type="ECO:0000256" key="10">
    <source>
        <dbReference type="ARBA" id="ARBA00030772"/>
    </source>
</evidence>
<sequence>MLQSIWAARWYLLLGILTFLIVLVVNTPLHFIWQYAEPALGRMPIRIQNPTGTLWHGRLIADAPEVGPVQVTWRLSPLSLLSAQPELNLSVDNERVRLHGDAAVTIDLATMTPSSIILTDVSGYLDSQVAAKALKSMRVSVKGDAELSQLNGEFDLVSKQVLSLTGRLIYSGGNVQFPVQRNQVDALLPMLIGEMGMEDDTAVMNVKTPEGKDIARVFLQADGWGGASMRKRAVDLVGQQWPDKQATEDTVIFEVSHKIL</sequence>
<name>M5DNQ3_9GAMM</name>
<evidence type="ECO:0000256" key="6">
    <source>
        <dbReference type="ARBA" id="ARBA00022519"/>
    </source>
</evidence>
<accession>M5DNQ3</accession>
<keyword evidence="11" id="KW-1133">Transmembrane helix</keyword>
<evidence type="ECO:0000256" key="9">
    <source>
        <dbReference type="ARBA" id="ARBA00023136"/>
    </source>
</evidence>
<dbReference type="GO" id="GO:0015628">
    <property type="term" value="P:protein secretion by the type II secretion system"/>
    <property type="evidence" value="ECO:0007669"/>
    <property type="project" value="InterPro"/>
</dbReference>
<keyword evidence="4" id="KW-0813">Transport</keyword>
<dbReference type="GeneID" id="79175583"/>
<dbReference type="AlphaFoldDB" id="M5DNQ3"/>
<evidence type="ECO:0000256" key="7">
    <source>
        <dbReference type="ARBA" id="ARBA00022692"/>
    </source>
</evidence>
<evidence type="ECO:0000256" key="8">
    <source>
        <dbReference type="ARBA" id="ARBA00022927"/>
    </source>
</evidence>
<dbReference type="GO" id="GO:0005886">
    <property type="term" value="C:plasma membrane"/>
    <property type="evidence" value="ECO:0007669"/>
    <property type="project" value="UniProtKB-SubCell"/>
</dbReference>
<gene>
    <name evidence="12" type="ORF">TOL_0608</name>
</gene>
<dbReference type="KEGG" id="tol:TOL_0608"/>
<dbReference type="RefSeq" id="WP_015485783.1">
    <property type="nucleotide sequence ID" value="NC_020888.1"/>
</dbReference>
<keyword evidence="6" id="KW-0997">Cell inner membrane</keyword>
<dbReference type="Proteomes" id="UP000011866">
    <property type="component" value="Chromosome"/>
</dbReference>
<dbReference type="STRING" id="187493.CN03_15015"/>
<feature type="transmembrane region" description="Helical" evidence="11">
    <location>
        <begin position="12"/>
        <end position="33"/>
    </location>
</feature>
<keyword evidence="8" id="KW-0653">Protein transport</keyword>
<protein>
    <recommendedName>
        <fullName evidence="3">Type II secretion system protein N</fullName>
    </recommendedName>
    <alternativeName>
        <fullName evidence="10">General secretion pathway protein N</fullName>
    </alternativeName>
</protein>